<feature type="region of interest" description="Disordered" evidence="1">
    <location>
        <begin position="231"/>
        <end position="253"/>
    </location>
</feature>
<feature type="compositionally biased region" description="Low complexity" evidence="1">
    <location>
        <begin position="833"/>
        <end position="852"/>
    </location>
</feature>
<accession>A0A502FJ95</accession>
<evidence type="ECO:0000313" key="3">
    <source>
        <dbReference type="Proteomes" id="UP000317078"/>
    </source>
</evidence>
<dbReference type="EMBL" id="RCZP01000028">
    <property type="protein sequence ID" value="TPG49560.1"/>
    <property type="molecule type" value="Genomic_DNA"/>
</dbReference>
<feature type="region of interest" description="Disordered" evidence="1">
    <location>
        <begin position="298"/>
        <end position="323"/>
    </location>
</feature>
<keyword evidence="3" id="KW-1185">Reference proteome</keyword>
<sequence length="852" mass="90342">MADGMHNAGDVFAPLPDMEAGQSAAPRASRPTPAPAILPAPIPLPTVIRHREHGTPAQVWPYRDETGALLFVVARFDTPHGKEVLPYVATATRWRWGAPPVPRSLYGLDWLAERSDAPVLLVEGEKAAEAARELFPGHVVMTWQGGSEAVSRADWTPLAGRSVILWPDADAAGAKAARSAVEALCKAGAARVAVVELPLDLPEGWDVADPLPAGVTLDNLRTMLAEAAPVTADEAEEAGATKPDGTAGAKPDPLAALRDDVARAAGLGADEWALARKAMAARHGVPVSYLDGLREEHRHAQAAADRKRRAETAEPSPDTDERGRARLFVDAADLPDTARELGQHLGRAAHLFVRGRPVRLVRDETTGELTADLLTPEGVVAEAHRVTRPWQHAKGKGGVMQEVPVTLPDRVARLYLADPGAWGLLPLAGIAAAPLLHDDGAVHAVEGYDPRSRMWCRAVPSLELPDEPTREDAAAALLTLRQHLRTFAFADAPRTRGPCEAVEVVDLSQPPGNDESAALAALLTAVCRPSLDLAPALVVRAPPYSGSGTGKGLLVRVLCAVAFGAAPSAMTAGADPAELDKRLTAALIGAAPVLFLDNLNATALKSDVLASAITESPAEVRRLGQSVVVRLNPSAFVAITGNGLKLSEDLARRFLIAELDARTEDPETRAFKGDIVADTLADRARLLSAALTLWRWGRREGDALPRGRPMGSFGRWSRWCRDPLVALGCADPATRIAEAKAADPRRQMVGELFAAWWTAHGPAEVTVAGLADAVKLLADPSAKGRQYLARYISNLAGTRAGGYALMVHRPEGRHSPDRYSLHVTAEGRRPNEGPAGAATAQDAPAGAWEAEL</sequence>
<dbReference type="Proteomes" id="UP000317078">
    <property type="component" value="Unassembled WGS sequence"/>
</dbReference>
<feature type="region of interest" description="Disordered" evidence="1">
    <location>
        <begin position="1"/>
        <end position="36"/>
    </location>
</feature>
<gene>
    <name evidence="2" type="ORF">EAH89_21365</name>
</gene>
<comment type="caution">
    <text evidence="2">The sequence shown here is derived from an EMBL/GenBank/DDBJ whole genome shotgun (WGS) entry which is preliminary data.</text>
</comment>
<evidence type="ECO:0000256" key="1">
    <source>
        <dbReference type="SAM" id="MobiDB-lite"/>
    </source>
</evidence>
<dbReference type="OrthoDB" id="123525at2"/>
<protein>
    <submittedName>
        <fullName evidence="2">Uncharacterized protein</fullName>
    </submittedName>
</protein>
<feature type="compositionally biased region" description="Basic and acidic residues" evidence="1">
    <location>
        <begin position="298"/>
        <end position="312"/>
    </location>
</feature>
<organism evidence="2 3">
    <name type="scientific">Muricoccus nepalensis</name>
    <dbReference type="NCBI Taxonomy" id="1854500"/>
    <lineage>
        <taxon>Bacteria</taxon>
        <taxon>Pseudomonadati</taxon>
        <taxon>Pseudomonadota</taxon>
        <taxon>Alphaproteobacteria</taxon>
        <taxon>Acetobacterales</taxon>
        <taxon>Roseomonadaceae</taxon>
        <taxon>Muricoccus</taxon>
    </lineage>
</organism>
<feature type="region of interest" description="Disordered" evidence="1">
    <location>
        <begin position="826"/>
        <end position="852"/>
    </location>
</feature>
<reference evidence="2 3" key="1">
    <citation type="journal article" date="2019" name="Environ. Microbiol.">
        <title>Species interactions and distinct microbial communities in high Arctic permafrost affected cryosols are associated with the CH4 and CO2 gas fluxes.</title>
        <authorList>
            <person name="Altshuler I."/>
            <person name="Hamel J."/>
            <person name="Turney S."/>
            <person name="Magnuson E."/>
            <person name="Levesque R."/>
            <person name="Greer C."/>
            <person name="Whyte L.G."/>
        </authorList>
    </citation>
    <scope>NUCLEOTIDE SEQUENCE [LARGE SCALE GENOMIC DNA]</scope>
    <source>
        <strain evidence="2 3">S9.3B</strain>
    </source>
</reference>
<name>A0A502FJ95_9PROT</name>
<evidence type="ECO:0000313" key="2">
    <source>
        <dbReference type="EMBL" id="TPG49560.1"/>
    </source>
</evidence>
<dbReference type="RefSeq" id="WP_140885764.1">
    <property type="nucleotide sequence ID" value="NZ_RCZP01000028.1"/>
</dbReference>
<proteinExistence type="predicted"/>
<dbReference type="Gene3D" id="3.40.1360.10">
    <property type="match status" value="1"/>
</dbReference>
<dbReference type="AlphaFoldDB" id="A0A502FJ95"/>